<dbReference type="SUPFAM" id="SSF47781">
    <property type="entry name" value="RuvA domain 2-like"/>
    <property type="match status" value="1"/>
</dbReference>
<dbReference type="InterPro" id="IPR039172">
    <property type="entry name" value="PTD"/>
</dbReference>
<feature type="region of interest" description="Disordered" evidence="1">
    <location>
        <begin position="1"/>
        <end position="21"/>
    </location>
</feature>
<protein>
    <submittedName>
        <fullName evidence="2">Uncharacterized protein</fullName>
    </submittedName>
</protein>
<dbReference type="Gene3D" id="1.10.150.20">
    <property type="entry name" value="5' to 3' exonuclease, C-terminal subdomain"/>
    <property type="match status" value="1"/>
</dbReference>
<evidence type="ECO:0000313" key="3">
    <source>
        <dbReference type="Proteomes" id="UP001605036"/>
    </source>
</evidence>
<organism evidence="2 3">
    <name type="scientific">Riccia fluitans</name>
    <dbReference type="NCBI Taxonomy" id="41844"/>
    <lineage>
        <taxon>Eukaryota</taxon>
        <taxon>Viridiplantae</taxon>
        <taxon>Streptophyta</taxon>
        <taxon>Embryophyta</taxon>
        <taxon>Marchantiophyta</taxon>
        <taxon>Marchantiopsida</taxon>
        <taxon>Marchantiidae</taxon>
        <taxon>Marchantiales</taxon>
        <taxon>Ricciaceae</taxon>
        <taxon>Riccia</taxon>
    </lineage>
</organism>
<dbReference type="PANTHER" id="PTHR37394:SF1">
    <property type="entry name" value="PROTEIN PARTING DANCERS"/>
    <property type="match status" value="1"/>
</dbReference>
<dbReference type="InterPro" id="IPR010994">
    <property type="entry name" value="RuvA_2-like"/>
</dbReference>
<keyword evidence="3" id="KW-1185">Reference proteome</keyword>
<proteinExistence type="predicted"/>
<reference evidence="2 3" key="1">
    <citation type="submission" date="2024-09" db="EMBL/GenBank/DDBJ databases">
        <title>Chromosome-scale assembly of Riccia fluitans.</title>
        <authorList>
            <person name="Paukszto L."/>
            <person name="Sawicki J."/>
            <person name="Karawczyk K."/>
            <person name="Piernik-Szablinska J."/>
            <person name="Szczecinska M."/>
            <person name="Mazdziarz M."/>
        </authorList>
    </citation>
    <scope>NUCLEOTIDE SEQUENCE [LARGE SCALE GENOMIC DNA]</scope>
    <source>
        <strain evidence="2">Rf_01</strain>
        <tissue evidence="2">Aerial parts of the thallus</tissue>
    </source>
</reference>
<dbReference type="EMBL" id="JBHFFA010000007">
    <property type="protein sequence ID" value="KAL2611617.1"/>
    <property type="molecule type" value="Genomic_DNA"/>
</dbReference>
<sequence length="103" mass="11278">MLKLANVQAESRQQEGTKSESSKVIEQIELVSSPDEITQILCAIPGLEVHDAHSLMFGIGSIDVIAQSSTEAIIKFTDLAKEKARGVDDFFGNEIYNRTPVLD</sequence>
<feature type="compositionally biased region" description="Basic and acidic residues" evidence="1">
    <location>
        <begin position="12"/>
        <end position="21"/>
    </location>
</feature>
<name>A0ABD1XRN8_9MARC</name>
<comment type="caution">
    <text evidence="2">The sequence shown here is derived from an EMBL/GenBank/DDBJ whole genome shotgun (WGS) entry which is preliminary data.</text>
</comment>
<evidence type="ECO:0000256" key="1">
    <source>
        <dbReference type="SAM" id="MobiDB-lite"/>
    </source>
</evidence>
<gene>
    <name evidence="2" type="ORF">R1flu_023309</name>
</gene>
<dbReference type="AlphaFoldDB" id="A0ABD1XRN8"/>
<accession>A0ABD1XRN8</accession>
<dbReference type="Proteomes" id="UP001605036">
    <property type="component" value="Unassembled WGS sequence"/>
</dbReference>
<dbReference type="PANTHER" id="PTHR37394">
    <property type="entry name" value="PROTEIN PARTING DANCERS"/>
    <property type="match status" value="1"/>
</dbReference>
<evidence type="ECO:0000313" key="2">
    <source>
        <dbReference type="EMBL" id="KAL2611617.1"/>
    </source>
</evidence>